<feature type="domain" description="Mechanosensitive ion channel MscS" evidence="8">
    <location>
        <begin position="550"/>
        <end position="617"/>
    </location>
</feature>
<evidence type="ECO:0000256" key="3">
    <source>
        <dbReference type="ARBA" id="ARBA00022475"/>
    </source>
</evidence>
<dbReference type="SUPFAM" id="SSF50182">
    <property type="entry name" value="Sm-like ribonucleoproteins"/>
    <property type="match status" value="1"/>
</dbReference>
<dbReference type="GO" id="GO:0008381">
    <property type="term" value="F:mechanosensitive monoatomic ion channel activity"/>
    <property type="evidence" value="ECO:0007669"/>
    <property type="project" value="UniProtKB-ARBA"/>
</dbReference>
<name>A0A4R6XMH5_9GAMM</name>
<feature type="transmembrane region" description="Helical" evidence="7">
    <location>
        <begin position="467"/>
        <end position="488"/>
    </location>
</feature>
<dbReference type="Gene3D" id="1.10.287.1260">
    <property type="match status" value="1"/>
</dbReference>
<evidence type="ECO:0000256" key="6">
    <source>
        <dbReference type="ARBA" id="ARBA00023136"/>
    </source>
</evidence>
<dbReference type="InterPro" id="IPR023408">
    <property type="entry name" value="MscS_beta-dom_sf"/>
</dbReference>
<evidence type="ECO:0000256" key="2">
    <source>
        <dbReference type="ARBA" id="ARBA00008017"/>
    </source>
</evidence>
<dbReference type="InterPro" id="IPR011066">
    <property type="entry name" value="MscS_channel_C_sf"/>
</dbReference>
<dbReference type="InterPro" id="IPR011014">
    <property type="entry name" value="MscS_channel_TM-2"/>
</dbReference>
<feature type="domain" description="Mechanosensitive ion channel MscS C-terminal" evidence="9">
    <location>
        <begin position="625"/>
        <end position="712"/>
    </location>
</feature>
<dbReference type="Pfam" id="PF21088">
    <property type="entry name" value="MS_channel_1st"/>
    <property type="match status" value="1"/>
</dbReference>
<dbReference type="PROSITE" id="PS01246">
    <property type="entry name" value="UPF0003"/>
    <property type="match status" value="1"/>
</dbReference>
<evidence type="ECO:0000313" key="12">
    <source>
        <dbReference type="Proteomes" id="UP000295724"/>
    </source>
</evidence>
<protein>
    <submittedName>
        <fullName evidence="11">Mechanosensitive ion channel-like protein</fullName>
    </submittedName>
</protein>
<dbReference type="Pfam" id="PF00924">
    <property type="entry name" value="MS_channel_2nd"/>
    <property type="match status" value="1"/>
</dbReference>
<dbReference type="InterPro" id="IPR010920">
    <property type="entry name" value="LSM_dom_sf"/>
</dbReference>
<sequence>MWNIKSKPSYRSNQNFLMVWVVFTFFGFLANNAAIAQNPLDLLTGGDKAQGYTTPSPNSLKVKWWQEAIKNSPPEDPYFQLNQMADELQVYTDVEKYNLNNAAIQAISQFKNNLNQLTKTASSEVTIDPIVYEKKAAYSLAEIYAYKQRIRDIKNTQNQRQEDIDLLRNDAKAQNQAMDDLIVKHRNLPSESLTRLETGLLWIEARSWVALYERQVEVLVNKQALVDKQLLDLQNHLADAVQLIQPDVERIEELDELLTNVAEQIDVVSVKVQAANLKIASPEEDSIIGGFLTDIKKLELASHMLALNKLELQQVKAKAQFDWIRSTQPEMELDDDEVLKHVNIANLIKTKTEANQVKWKALAQDILISPALGPDFKKIKKIRDAALKRTRLAQELLLDLEDLGWHLEQVTFIEGLLTEQVIDSKSGLNRVWAQVKSYGQFAWSGFEKMANKTLFKINETPITLMPLLRLIIIVLIGYVVSKFVRFIIRRVEERRQVDKSSVFFILDKLIHYLIIFVATIAGFTTLGIDFTNLTLIAGALSVGIGFGLQNIVSNFVSGLTIMFERSLKVGDYIEMEDGFTGSVMEINARSTRINTNDNIDVVIPNSDLVTNKIINWTLRDSIKRVKIPFGVAYGTDKEKVRAAAIEAAENVSYTLTNMKGKEPEVWMTGFGDNSIDFVLLVWVSKYGVRRPNRIKASFLWELDTAFNKYKIEVPFPQRVIHYAESKIFDKQSEDDELAKDAK</sequence>
<keyword evidence="5 7" id="KW-1133">Transmembrane helix</keyword>
<dbReference type="Proteomes" id="UP000295724">
    <property type="component" value="Unassembled WGS sequence"/>
</dbReference>
<evidence type="ECO:0000256" key="5">
    <source>
        <dbReference type="ARBA" id="ARBA00022989"/>
    </source>
</evidence>
<reference evidence="11 12" key="1">
    <citation type="submission" date="2019-03" db="EMBL/GenBank/DDBJ databases">
        <title>Genomic Encyclopedia of Type Strains, Phase IV (KMG-IV): sequencing the most valuable type-strain genomes for metagenomic binning, comparative biology and taxonomic classification.</title>
        <authorList>
            <person name="Goeker M."/>
        </authorList>
    </citation>
    <scope>NUCLEOTIDE SEQUENCE [LARGE SCALE GENOMIC DNA]</scope>
    <source>
        <strain evidence="11 12">DSM 25488</strain>
    </source>
</reference>
<evidence type="ECO:0000259" key="9">
    <source>
        <dbReference type="Pfam" id="PF21082"/>
    </source>
</evidence>
<dbReference type="InterPro" id="IPR006685">
    <property type="entry name" value="MscS_channel_2nd"/>
</dbReference>
<evidence type="ECO:0000256" key="1">
    <source>
        <dbReference type="ARBA" id="ARBA00004651"/>
    </source>
</evidence>
<dbReference type="AlphaFoldDB" id="A0A4R6XMH5"/>
<dbReference type="Pfam" id="PF21082">
    <property type="entry name" value="MS_channel_3rd"/>
    <property type="match status" value="1"/>
</dbReference>
<dbReference type="InterPro" id="IPR052702">
    <property type="entry name" value="MscS-like_channel"/>
</dbReference>
<dbReference type="Gene3D" id="3.30.70.100">
    <property type="match status" value="1"/>
</dbReference>
<dbReference type="PANTHER" id="PTHR30347">
    <property type="entry name" value="POTASSIUM CHANNEL RELATED"/>
    <property type="match status" value="1"/>
</dbReference>
<comment type="caution">
    <text evidence="11">The sequence shown here is derived from an EMBL/GenBank/DDBJ whole genome shotgun (WGS) entry which is preliminary data.</text>
</comment>
<evidence type="ECO:0000256" key="4">
    <source>
        <dbReference type="ARBA" id="ARBA00022692"/>
    </source>
</evidence>
<comment type="similarity">
    <text evidence="2">Belongs to the MscS (TC 1.A.23) family.</text>
</comment>
<dbReference type="SUPFAM" id="SSF82689">
    <property type="entry name" value="Mechanosensitive channel protein MscS (YggB), C-terminal domain"/>
    <property type="match status" value="1"/>
</dbReference>
<keyword evidence="12" id="KW-1185">Reference proteome</keyword>
<dbReference type="GO" id="GO:0005886">
    <property type="term" value="C:plasma membrane"/>
    <property type="evidence" value="ECO:0007669"/>
    <property type="project" value="UniProtKB-SubCell"/>
</dbReference>
<feature type="transmembrane region" description="Helical" evidence="7">
    <location>
        <begin position="509"/>
        <end position="528"/>
    </location>
</feature>
<dbReference type="Gene3D" id="2.30.30.60">
    <property type="match status" value="1"/>
</dbReference>
<evidence type="ECO:0000259" key="8">
    <source>
        <dbReference type="Pfam" id="PF00924"/>
    </source>
</evidence>
<keyword evidence="3" id="KW-1003">Cell membrane</keyword>
<comment type="subcellular location">
    <subcellularLocation>
        <location evidence="1">Cell membrane</location>
        <topology evidence="1">Multi-pass membrane protein</topology>
    </subcellularLocation>
</comment>
<accession>A0A4R6XMH5</accession>
<dbReference type="SUPFAM" id="SSF82861">
    <property type="entry name" value="Mechanosensitive channel protein MscS (YggB), transmembrane region"/>
    <property type="match status" value="1"/>
</dbReference>
<keyword evidence="4 7" id="KW-0812">Transmembrane</keyword>
<dbReference type="PANTHER" id="PTHR30347:SF1">
    <property type="entry name" value="MECHANOSENSITIVE CHANNEL MSCK"/>
    <property type="match status" value="1"/>
</dbReference>
<evidence type="ECO:0000256" key="7">
    <source>
        <dbReference type="SAM" id="Phobius"/>
    </source>
</evidence>
<dbReference type="InterPro" id="IPR049278">
    <property type="entry name" value="MS_channel_C"/>
</dbReference>
<evidence type="ECO:0000259" key="10">
    <source>
        <dbReference type="Pfam" id="PF21088"/>
    </source>
</evidence>
<feature type="domain" description="Mechanosensitive ion channel transmembrane helices 2/3" evidence="10">
    <location>
        <begin position="508"/>
        <end position="549"/>
    </location>
</feature>
<gene>
    <name evidence="11" type="ORF">C8D91_1840</name>
</gene>
<feature type="transmembrane region" description="Helical" evidence="7">
    <location>
        <begin position="534"/>
        <end position="556"/>
    </location>
</feature>
<keyword evidence="6 7" id="KW-0472">Membrane</keyword>
<proteinExistence type="inferred from homology"/>
<organism evidence="11 12">
    <name type="scientific">Marinicella litoralis</name>
    <dbReference type="NCBI Taxonomy" id="644220"/>
    <lineage>
        <taxon>Bacteria</taxon>
        <taxon>Pseudomonadati</taxon>
        <taxon>Pseudomonadota</taxon>
        <taxon>Gammaproteobacteria</taxon>
        <taxon>Lysobacterales</taxon>
        <taxon>Marinicellaceae</taxon>
        <taxon>Marinicella</taxon>
    </lineage>
</organism>
<dbReference type="EMBL" id="SNZB01000003">
    <property type="protein sequence ID" value="TDR20862.1"/>
    <property type="molecule type" value="Genomic_DNA"/>
</dbReference>
<dbReference type="InterPro" id="IPR049142">
    <property type="entry name" value="MS_channel_1st"/>
</dbReference>
<evidence type="ECO:0000313" key="11">
    <source>
        <dbReference type="EMBL" id="TDR20862.1"/>
    </source>
</evidence>
<dbReference type="InterPro" id="IPR006686">
    <property type="entry name" value="MscS_channel_CS"/>
</dbReference>